<evidence type="ECO:0000256" key="5">
    <source>
        <dbReference type="SAM" id="SignalP"/>
    </source>
</evidence>
<reference evidence="7" key="1">
    <citation type="submission" date="2020-10" db="EMBL/GenBank/DDBJ databases">
        <authorList>
            <person name="Gilroy R."/>
        </authorList>
    </citation>
    <scope>NUCLEOTIDE SEQUENCE</scope>
    <source>
        <strain evidence="7">ChiSjej6B24-2974</strain>
    </source>
</reference>
<dbReference type="InterPro" id="IPR028081">
    <property type="entry name" value="Leu-bd"/>
</dbReference>
<protein>
    <submittedName>
        <fullName evidence="7">ABC transporter substrate-binding protein</fullName>
    </submittedName>
</protein>
<keyword evidence="4" id="KW-0029">Amino-acid transport</keyword>
<proteinExistence type="inferred from homology"/>
<feature type="chain" id="PRO_5038608071" evidence="5">
    <location>
        <begin position="25"/>
        <end position="394"/>
    </location>
</feature>
<feature type="domain" description="Leucine-binding protein" evidence="6">
    <location>
        <begin position="30"/>
        <end position="366"/>
    </location>
</feature>
<name>A0A9D0ZLA8_9FIRM</name>
<dbReference type="Proteomes" id="UP000824260">
    <property type="component" value="Unassembled WGS sequence"/>
</dbReference>
<dbReference type="PRINTS" id="PR00337">
    <property type="entry name" value="LEUILEVALBP"/>
</dbReference>
<evidence type="ECO:0000259" key="6">
    <source>
        <dbReference type="Pfam" id="PF13458"/>
    </source>
</evidence>
<dbReference type="GO" id="GO:0006865">
    <property type="term" value="P:amino acid transport"/>
    <property type="evidence" value="ECO:0007669"/>
    <property type="project" value="UniProtKB-KW"/>
</dbReference>
<reference evidence="7" key="2">
    <citation type="journal article" date="2021" name="PeerJ">
        <title>Extensive microbial diversity within the chicken gut microbiome revealed by metagenomics and culture.</title>
        <authorList>
            <person name="Gilroy R."/>
            <person name="Ravi A."/>
            <person name="Getino M."/>
            <person name="Pursley I."/>
            <person name="Horton D.L."/>
            <person name="Alikhan N.F."/>
            <person name="Baker D."/>
            <person name="Gharbi K."/>
            <person name="Hall N."/>
            <person name="Watson M."/>
            <person name="Adriaenssens E.M."/>
            <person name="Foster-Nyarko E."/>
            <person name="Jarju S."/>
            <person name="Secka A."/>
            <person name="Antonio M."/>
            <person name="Oren A."/>
            <person name="Chaudhuri R.R."/>
            <person name="La Ragione R."/>
            <person name="Hildebrand F."/>
            <person name="Pallen M.J."/>
        </authorList>
    </citation>
    <scope>NUCLEOTIDE SEQUENCE</scope>
    <source>
        <strain evidence="7">ChiSjej6B24-2974</strain>
    </source>
</reference>
<evidence type="ECO:0000256" key="3">
    <source>
        <dbReference type="ARBA" id="ARBA00022729"/>
    </source>
</evidence>
<comment type="caution">
    <text evidence="7">The sequence shown here is derived from an EMBL/GenBank/DDBJ whole genome shotgun (WGS) entry which is preliminary data.</text>
</comment>
<dbReference type="InterPro" id="IPR051010">
    <property type="entry name" value="BCAA_transport"/>
</dbReference>
<gene>
    <name evidence="7" type="ORF">IAA52_04580</name>
</gene>
<comment type="similarity">
    <text evidence="1">Belongs to the leucine-binding protein family.</text>
</comment>
<keyword evidence="3 5" id="KW-0732">Signal</keyword>
<accession>A0A9D0ZLA8</accession>
<dbReference type="Pfam" id="PF13458">
    <property type="entry name" value="Peripla_BP_6"/>
    <property type="match status" value="1"/>
</dbReference>
<dbReference type="Gene3D" id="3.40.50.2300">
    <property type="match status" value="2"/>
</dbReference>
<evidence type="ECO:0000256" key="1">
    <source>
        <dbReference type="ARBA" id="ARBA00010062"/>
    </source>
</evidence>
<dbReference type="SUPFAM" id="SSF53822">
    <property type="entry name" value="Periplasmic binding protein-like I"/>
    <property type="match status" value="1"/>
</dbReference>
<evidence type="ECO:0000256" key="4">
    <source>
        <dbReference type="ARBA" id="ARBA00022970"/>
    </source>
</evidence>
<dbReference type="EMBL" id="DVFZ01000046">
    <property type="protein sequence ID" value="HIQ82359.1"/>
    <property type="molecule type" value="Genomic_DNA"/>
</dbReference>
<sequence length="394" mass="41618">MRKTFLALVLAAVMALTMVCGAFAEEEAAIKVGLIGPMTGAAASYGTSVAQGAQIAVDEVNALGGIQIELNVQDDQHDPETSINAYNTLWDWGAQMIIGTVTTGPCVAVAAEAYNDRMFMLTPSASSTDVIADKDNVYQLCFTDPAQGTASAQYIAEHELATAIAVIYNNADTYSTGIYQTFEAEAANLGLNIVSVTTFTDDTTDFSVQLTEAREAGADLVFLPIYYTPASMILQQAANMEYAPIFFGVDGMDGILNIDGFDTSLAEGVMLLTPFSADATDELTVNFVAKYNELYGANPDQFAADGYDCVYALYAAINNAGITAETSTEDACEMLIAAMQELEITGLTGTMTWDETGAVTKTPTAVRIENGVYVGFDVNGAETAEATATEAAAE</sequence>
<evidence type="ECO:0000313" key="7">
    <source>
        <dbReference type="EMBL" id="HIQ82359.1"/>
    </source>
</evidence>
<dbReference type="AlphaFoldDB" id="A0A9D0ZLA8"/>
<dbReference type="CDD" id="cd06347">
    <property type="entry name" value="PBP1_ABC_LivK_ligand_binding-like"/>
    <property type="match status" value="1"/>
</dbReference>
<organism evidence="7 8">
    <name type="scientific">Candidatus Pullichristensenella stercorigallinarum</name>
    <dbReference type="NCBI Taxonomy" id="2840909"/>
    <lineage>
        <taxon>Bacteria</taxon>
        <taxon>Bacillati</taxon>
        <taxon>Bacillota</taxon>
        <taxon>Clostridia</taxon>
        <taxon>Candidatus Pullichristensenella</taxon>
    </lineage>
</organism>
<dbReference type="PANTHER" id="PTHR30483:SF6">
    <property type="entry name" value="PERIPLASMIC BINDING PROTEIN OF ABC TRANSPORTER FOR NATURAL AMINO ACIDS"/>
    <property type="match status" value="1"/>
</dbReference>
<evidence type="ECO:0000256" key="2">
    <source>
        <dbReference type="ARBA" id="ARBA00022448"/>
    </source>
</evidence>
<evidence type="ECO:0000313" key="8">
    <source>
        <dbReference type="Proteomes" id="UP000824260"/>
    </source>
</evidence>
<dbReference type="InterPro" id="IPR000709">
    <property type="entry name" value="Leu_Ile_Val-bd"/>
</dbReference>
<feature type="signal peptide" evidence="5">
    <location>
        <begin position="1"/>
        <end position="24"/>
    </location>
</feature>
<dbReference type="PANTHER" id="PTHR30483">
    <property type="entry name" value="LEUCINE-SPECIFIC-BINDING PROTEIN"/>
    <property type="match status" value="1"/>
</dbReference>
<keyword evidence="2" id="KW-0813">Transport</keyword>
<dbReference type="InterPro" id="IPR028082">
    <property type="entry name" value="Peripla_BP_I"/>
</dbReference>